<keyword evidence="1" id="KW-0732">Signal</keyword>
<evidence type="ECO:0000313" key="2">
    <source>
        <dbReference type="EMBL" id="SFV01404.1"/>
    </source>
</evidence>
<feature type="signal peptide" evidence="1">
    <location>
        <begin position="1"/>
        <end position="22"/>
    </location>
</feature>
<dbReference type="Proteomes" id="UP000182491">
    <property type="component" value="Unassembled WGS sequence"/>
</dbReference>
<proteinExistence type="predicted"/>
<keyword evidence="3" id="KW-1185">Reference proteome</keyword>
<organism evidence="2 3">
    <name type="scientific">Pontibacter akesuensis</name>
    <dbReference type="NCBI Taxonomy" id="388950"/>
    <lineage>
        <taxon>Bacteria</taxon>
        <taxon>Pseudomonadati</taxon>
        <taxon>Bacteroidota</taxon>
        <taxon>Cytophagia</taxon>
        <taxon>Cytophagales</taxon>
        <taxon>Hymenobacteraceae</taxon>
        <taxon>Pontibacter</taxon>
    </lineage>
</organism>
<evidence type="ECO:0008006" key="4">
    <source>
        <dbReference type="Google" id="ProtNLM"/>
    </source>
</evidence>
<evidence type="ECO:0000313" key="3">
    <source>
        <dbReference type="Proteomes" id="UP000182491"/>
    </source>
</evidence>
<dbReference type="AlphaFoldDB" id="A0A1I7KVT0"/>
<feature type="chain" id="PRO_5010238908" description="Lipoprotein" evidence="1">
    <location>
        <begin position="23"/>
        <end position="206"/>
    </location>
</feature>
<accession>A0A1I7KVT0</accession>
<sequence>MKKILYLLALPLCLFACSPENEEVKDEYVDVAPQADALDSIANVPKDNVKTDENTTTPTLPLPQPVMEQLTEKYPGWEKPEIAADASAKVSDETAAIARGDFDGDTRQDVALQFALGKELVIVAALQKEDGEFVLEELSRDILFNERGTLKSLYYLYTAEEGEDLYNYDTNQELELSNDAVSVGIDNSVMTYVYQNGSFEKVATTE</sequence>
<dbReference type="EMBL" id="FPCA01000009">
    <property type="protein sequence ID" value="SFV01404.1"/>
    <property type="molecule type" value="Genomic_DNA"/>
</dbReference>
<protein>
    <recommendedName>
        <fullName evidence="4">Lipoprotein</fullName>
    </recommendedName>
</protein>
<dbReference type="RefSeq" id="WP_068838775.1">
    <property type="nucleotide sequence ID" value="NZ_BMXC01000005.1"/>
</dbReference>
<reference evidence="3" key="1">
    <citation type="submission" date="2016-10" db="EMBL/GenBank/DDBJ databases">
        <authorList>
            <person name="Varghese N."/>
        </authorList>
    </citation>
    <scope>NUCLEOTIDE SEQUENCE [LARGE SCALE GENOMIC DNA]</scope>
    <source>
        <strain evidence="3">DSM 18820</strain>
    </source>
</reference>
<name>A0A1I7KVT0_9BACT</name>
<evidence type="ECO:0000256" key="1">
    <source>
        <dbReference type="SAM" id="SignalP"/>
    </source>
</evidence>
<gene>
    <name evidence="2" type="ORF">SAMN04487941_4163</name>
</gene>
<dbReference type="OrthoDB" id="851070at2"/>